<keyword evidence="4" id="KW-1185">Reference proteome</keyword>
<dbReference type="RefSeq" id="WP_124777505.1">
    <property type="nucleotide sequence ID" value="NZ_QGSZ01000345.1"/>
</dbReference>
<dbReference type="GO" id="GO:0004674">
    <property type="term" value="F:protein serine/threonine kinase activity"/>
    <property type="evidence" value="ECO:0007669"/>
    <property type="project" value="TreeGrafter"/>
</dbReference>
<feature type="domain" description="Protein kinase" evidence="2">
    <location>
        <begin position="259"/>
        <end position="511"/>
    </location>
</feature>
<dbReference type="InterPro" id="IPR000719">
    <property type="entry name" value="Prot_kinase_dom"/>
</dbReference>
<protein>
    <recommendedName>
        <fullName evidence="2">Protein kinase domain-containing protein</fullName>
    </recommendedName>
</protein>
<dbReference type="SUPFAM" id="SSF56112">
    <property type="entry name" value="Protein kinase-like (PK-like)"/>
    <property type="match status" value="1"/>
</dbReference>
<dbReference type="InterPro" id="IPR011009">
    <property type="entry name" value="Kinase-like_dom_sf"/>
</dbReference>
<evidence type="ECO:0000256" key="1">
    <source>
        <dbReference type="SAM" id="MobiDB-lite"/>
    </source>
</evidence>
<dbReference type="PROSITE" id="PS50011">
    <property type="entry name" value="PROTEIN_KINASE_DOM"/>
    <property type="match status" value="1"/>
</dbReference>
<accession>A0A3N9W5S4</accession>
<evidence type="ECO:0000259" key="2">
    <source>
        <dbReference type="PROSITE" id="PS50011"/>
    </source>
</evidence>
<dbReference type="EMBL" id="QGSZ01000345">
    <property type="protein sequence ID" value="RQW96160.1"/>
    <property type="molecule type" value="Genomic_DNA"/>
</dbReference>
<dbReference type="InterPro" id="IPR027417">
    <property type="entry name" value="P-loop_NTPase"/>
</dbReference>
<evidence type="ECO:0000313" key="4">
    <source>
        <dbReference type="Proteomes" id="UP000282312"/>
    </source>
</evidence>
<name>A0A3N9W5S4_9ACTN</name>
<dbReference type="PANTHER" id="PTHR44329">
    <property type="entry name" value="SERINE/THREONINE-PROTEIN KINASE TNNI3K-RELATED"/>
    <property type="match status" value="1"/>
</dbReference>
<dbReference type="GO" id="GO:0005524">
    <property type="term" value="F:ATP binding"/>
    <property type="evidence" value="ECO:0007669"/>
    <property type="project" value="InterPro"/>
</dbReference>
<feature type="region of interest" description="Disordered" evidence="1">
    <location>
        <begin position="179"/>
        <end position="198"/>
    </location>
</feature>
<feature type="compositionally biased region" description="Basic residues" evidence="1">
    <location>
        <begin position="181"/>
        <end position="193"/>
    </location>
</feature>
<comment type="caution">
    <text evidence="3">The sequence shown here is derived from an EMBL/GenBank/DDBJ whole genome shotgun (WGS) entry which is preliminary data.</text>
</comment>
<reference evidence="3 4" key="1">
    <citation type="submission" date="2018-05" db="EMBL/GenBank/DDBJ databases">
        <title>Micromonospora from Atacama Desert.</title>
        <authorList>
            <person name="Carro L."/>
            <person name="Goodfellow M."/>
            <person name="Klenk H.-P."/>
        </authorList>
    </citation>
    <scope>NUCLEOTIDE SEQUENCE [LARGE SCALE GENOMIC DNA]</scope>
    <source>
        <strain evidence="3 4">LB39</strain>
    </source>
</reference>
<dbReference type="Proteomes" id="UP000282312">
    <property type="component" value="Unassembled WGS sequence"/>
</dbReference>
<dbReference type="OrthoDB" id="1022767at2"/>
<dbReference type="AlphaFoldDB" id="A0A3N9W5S4"/>
<dbReference type="InterPro" id="IPR051681">
    <property type="entry name" value="Ser/Thr_Kinases-Pseudokinases"/>
</dbReference>
<dbReference type="SUPFAM" id="SSF52540">
    <property type="entry name" value="P-loop containing nucleoside triphosphate hydrolases"/>
    <property type="match status" value="1"/>
</dbReference>
<dbReference type="Gene3D" id="3.40.50.300">
    <property type="entry name" value="P-loop containing nucleotide triphosphate hydrolases"/>
    <property type="match status" value="1"/>
</dbReference>
<evidence type="ECO:0000313" key="3">
    <source>
        <dbReference type="EMBL" id="RQW96160.1"/>
    </source>
</evidence>
<sequence length="511" mass="56141">MLLALEGIAGAGKSTLRDRILANAACEDIPLGHIGQFSWLSLEATRSIVSLRAGRPAADGVRAVAAVRRDLELHARHNLAPALSLGPVIADRLTLSTACLIALLHDRPVAYYVQQLAEVTTARADLIVLLTTEPELCHARLSMRATTRRFGEDHPTAARYADLYEQAVHAWTEATGLPVLHHPRHQTRPRPAGRHLPGPATPHHTVCGANMRRQPMHLDPMHPAAWVLDQLRDAGWHVHDLLCFTRASTLVLASRNGTPPVVLKAGFGSNHVLAELDEATRKAAYGFYWYTEMTEAERALTSEDFRHEIAVTRAAQGTAHVVPLLEQGSTNRFDWYTMPHCYGGSFRTHLAPILDRDDMTAGLRILADVAEGLRTLHERGIVHRDVYQENILIHDGQGLITDLGAARRADTPRGPASRGPEVHWPPEYATSYDRATPAADVFSLAVLTYRYLCADIPRHGHSRLHTAPPGLRPIITAALAPAPEDRPAMRELRDALRQAATPAATPVQRSN</sequence>
<proteinExistence type="predicted"/>
<gene>
    <name evidence="3" type="ORF">DLJ59_31570</name>
</gene>
<organism evidence="3 4">
    <name type="scientific">Micromonospora inaquosa</name>
    <dbReference type="NCBI Taxonomy" id="2203716"/>
    <lineage>
        <taxon>Bacteria</taxon>
        <taxon>Bacillati</taxon>
        <taxon>Actinomycetota</taxon>
        <taxon>Actinomycetes</taxon>
        <taxon>Micromonosporales</taxon>
        <taxon>Micromonosporaceae</taxon>
        <taxon>Micromonospora</taxon>
    </lineage>
</organism>
<dbReference type="Gene3D" id="1.10.510.10">
    <property type="entry name" value="Transferase(Phosphotransferase) domain 1"/>
    <property type="match status" value="1"/>
</dbReference>
<dbReference type="Pfam" id="PF00069">
    <property type="entry name" value="Pkinase"/>
    <property type="match status" value="1"/>
</dbReference>